<comment type="caution">
    <text evidence="3">The sequence shown here is derived from an EMBL/GenBank/DDBJ whole genome shotgun (WGS) entry which is preliminary data.</text>
</comment>
<accession>A0A7J6PQ28</accession>
<reference evidence="3 4" key="1">
    <citation type="submission" date="2020-04" db="EMBL/GenBank/DDBJ databases">
        <title>Perkinsus olseni comparative genomics.</title>
        <authorList>
            <person name="Bogema D.R."/>
        </authorList>
    </citation>
    <scope>NUCLEOTIDE SEQUENCE [LARGE SCALE GENOMIC DNA]</scope>
    <source>
        <strain evidence="3 4">ATCC PRA-207</strain>
    </source>
</reference>
<proteinExistence type="predicted"/>
<feature type="signal peptide" evidence="2">
    <location>
        <begin position="1"/>
        <end position="16"/>
    </location>
</feature>
<evidence type="ECO:0000256" key="2">
    <source>
        <dbReference type="SAM" id="SignalP"/>
    </source>
</evidence>
<evidence type="ECO:0000313" key="3">
    <source>
        <dbReference type="EMBL" id="KAF4698175.1"/>
    </source>
</evidence>
<feature type="chain" id="PRO_5029867652" evidence="2">
    <location>
        <begin position="17"/>
        <end position="760"/>
    </location>
</feature>
<evidence type="ECO:0000256" key="1">
    <source>
        <dbReference type="SAM" id="MobiDB-lite"/>
    </source>
</evidence>
<gene>
    <name evidence="3" type="ORF">FOZ63_023133</name>
</gene>
<sequence length="760" mass="85903">MVKLLALFAVPHVTTALPYPMTEGSYRYGGAPLTGCSITFGPELLQFTCPPKRRFPGIMNTKWRYEASPYKRGYYHEIAVWDEKYQKEWPQGHKLKMKEDAMEVVLDTDHASYSFDWTESPAPGHVSVNLHECCWSLVSMPLPFPAALLPCGLLLTCCEIVHSTTNTLRVHGRSVRSSSSSSGLGSSISSPSLSSRPSDVSLDSVDSALTVSSNLWEESCPKTTGYYFGNNSLVGCRLAFRRLDLHSPRGVATWTCPKGDRFGINERWLFEDVVFDKPVDSTLPEFYPMYEMVSERGGGIIFFQMHQNCEKIMISRGLFRFDFLNWGQFIEGSATDDDDKLPLRAVGYYLGQGRFEGCKVKMRSDAQQRKVVKLDCADTSKIPFELRRKFRCFPSTPRASTTPDFNPFATRYSNHHFNRLRLSVLGSAADLTDYSLAVSDNGLFLRLVEEATGLETLFEWERHDLAIPQRKIYLPQPRLEGYYFGQKGPYERCYFQFRAAQKQFVSMRCPREMDRASTPSEFAGQKFLYGVKNSGGPLYYELDLYTEGREGVNRSRVMVRHDGSAVRLSFTGYEKPFYFPWAPHIGEDGKAAGLPTPKEEGYYTNDKGEGKEDVLSFENGTVSVRCASEKKGCRTMGLIGPYFYRVILGWSTEDTKMPEYLRLELVDRSNLQPLVMGVAELNLRRDGGAMHVKTVDGEVVLFTWREEEAYDEPAEGTSDGSGENGGLVKGKIRRGSTKKKKFKGRGFGFMSSRKESKLPK</sequence>
<feature type="region of interest" description="Disordered" evidence="1">
    <location>
        <begin position="711"/>
        <end position="760"/>
    </location>
</feature>
<feature type="region of interest" description="Disordered" evidence="1">
    <location>
        <begin position="172"/>
        <end position="199"/>
    </location>
</feature>
<evidence type="ECO:0000313" key="4">
    <source>
        <dbReference type="Proteomes" id="UP000553632"/>
    </source>
</evidence>
<protein>
    <submittedName>
        <fullName evidence="3">Uncharacterized protein</fullName>
    </submittedName>
</protein>
<organism evidence="3 4">
    <name type="scientific">Perkinsus olseni</name>
    <name type="common">Perkinsus atlanticus</name>
    <dbReference type="NCBI Taxonomy" id="32597"/>
    <lineage>
        <taxon>Eukaryota</taxon>
        <taxon>Sar</taxon>
        <taxon>Alveolata</taxon>
        <taxon>Perkinsozoa</taxon>
        <taxon>Perkinsea</taxon>
        <taxon>Perkinsida</taxon>
        <taxon>Perkinsidae</taxon>
        <taxon>Perkinsus</taxon>
    </lineage>
</organism>
<dbReference type="Proteomes" id="UP000553632">
    <property type="component" value="Unassembled WGS sequence"/>
</dbReference>
<keyword evidence="4" id="KW-1185">Reference proteome</keyword>
<dbReference type="AlphaFoldDB" id="A0A7J6PQ28"/>
<dbReference type="EMBL" id="JABANO010038665">
    <property type="protein sequence ID" value="KAF4698175.1"/>
    <property type="molecule type" value="Genomic_DNA"/>
</dbReference>
<feature type="compositionally biased region" description="Basic residues" evidence="1">
    <location>
        <begin position="730"/>
        <end position="744"/>
    </location>
</feature>
<keyword evidence="2" id="KW-0732">Signal</keyword>
<name>A0A7J6PQ28_PEROL</name>
<feature type="compositionally biased region" description="Low complexity" evidence="1">
    <location>
        <begin position="175"/>
        <end position="199"/>
    </location>
</feature>